<organism evidence="4">
    <name type="scientific">Rodentolepis nana</name>
    <name type="common">Dwarf tapeworm</name>
    <name type="synonym">Hymenolepis nana</name>
    <dbReference type="NCBI Taxonomy" id="102285"/>
    <lineage>
        <taxon>Eukaryota</taxon>
        <taxon>Metazoa</taxon>
        <taxon>Spiralia</taxon>
        <taxon>Lophotrochozoa</taxon>
        <taxon>Platyhelminthes</taxon>
        <taxon>Cestoda</taxon>
        <taxon>Eucestoda</taxon>
        <taxon>Cyclophyllidea</taxon>
        <taxon>Hymenolepididae</taxon>
        <taxon>Rodentolepis</taxon>
    </lineage>
</organism>
<dbReference type="EMBL" id="UZAE01005359">
    <property type="protein sequence ID" value="VDO01624.1"/>
    <property type="molecule type" value="Genomic_DNA"/>
</dbReference>
<gene>
    <name evidence="2" type="ORF">HNAJ_LOCUS5764</name>
</gene>
<sequence length="57" mass="6482">MAALLIIFNYLLILKYLFPVRKKSQSPSKVLKPISMNPSTNSTIIDVWVTSGIFVFH</sequence>
<protein>
    <submittedName>
        <fullName evidence="2 4">Uncharacterized protein</fullName>
    </submittedName>
</protein>
<evidence type="ECO:0000313" key="3">
    <source>
        <dbReference type="Proteomes" id="UP000278807"/>
    </source>
</evidence>
<dbReference type="AlphaFoldDB" id="A0A0R3TFC5"/>
<evidence type="ECO:0000313" key="4">
    <source>
        <dbReference type="WBParaSite" id="HNAJ_0000576501-mRNA-1"/>
    </source>
</evidence>
<dbReference type="Proteomes" id="UP000278807">
    <property type="component" value="Unassembled WGS sequence"/>
</dbReference>
<feature type="chain" id="PRO_5043131869" evidence="1">
    <location>
        <begin position="20"/>
        <end position="57"/>
    </location>
</feature>
<evidence type="ECO:0000313" key="2">
    <source>
        <dbReference type="EMBL" id="VDO01624.1"/>
    </source>
</evidence>
<name>A0A0R3TFC5_RODNA</name>
<accession>A0A0R3TFC5</accession>
<keyword evidence="3" id="KW-1185">Reference proteome</keyword>
<dbReference type="WBParaSite" id="HNAJ_0000576501-mRNA-1">
    <property type="protein sequence ID" value="HNAJ_0000576501-mRNA-1"/>
    <property type="gene ID" value="HNAJ_0000576501"/>
</dbReference>
<keyword evidence="1" id="KW-0732">Signal</keyword>
<reference evidence="4" key="1">
    <citation type="submission" date="2017-02" db="UniProtKB">
        <authorList>
            <consortium name="WormBaseParasite"/>
        </authorList>
    </citation>
    <scope>IDENTIFICATION</scope>
</reference>
<reference evidence="2 3" key="2">
    <citation type="submission" date="2018-11" db="EMBL/GenBank/DDBJ databases">
        <authorList>
            <consortium name="Pathogen Informatics"/>
        </authorList>
    </citation>
    <scope>NUCLEOTIDE SEQUENCE [LARGE SCALE GENOMIC DNA]</scope>
</reference>
<proteinExistence type="predicted"/>
<feature type="signal peptide" evidence="1">
    <location>
        <begin position="1"/>
        <end position="19"/>
    </location>
</feature>
<evidence type="ECO:0000256" key="1">
    <source>
        <dbReference type="SAM" id="SignalP"/>
    </source>
</evidence>